<evidence type="ECO:0000256" key="3">
    <source>
        <dbReference type="ARBA" id="ARBA00022771"/>
    </source>
</evidence>
<evidence type="ECO:0000313" key="11">
    <source>
        <dbReference type="EMBL" id="KAL2454935.1"/>
    </source>
</evidence>
<sequence>MLPGKHNNSETSSEENNSNQSKKVCEETPVVSRSYDCTFCKRGFTNAQALGGHMNIHRKEKAKNKKKNLQEYSSMNSAGPFPAISSSDHQERIYFTAGMGAQMRFQLYLPSSNPSFVTHEIHQRNLASVWRPQLFTLLDDQMDASLSLRIGPPLVEGGEEAKENEVDLELRLGHDP</sequence>
<dbReference type="PANTHER" id="PTHR45801:SF111">
    <property type="entry name" value="C2H2 AND C2HC ZINC FINGERS SUPERFAMILY PROTEIN"/>
    <property type="match status" value="1"/>
</dbReference>
<evidence type="ECO:0000256" key="9">
    <source>
        <dbReference type="SAM" id="MobiDB-lite"/>
    </source>
</evidence>
<feature type="domain" description="C2H2-type" evidence="10">
    <location>
        <begin position="35"/>
        <end position="62"/>
    </location>
</feature>
<accession>A0ABD1NTJ2</accession>
<name>A0ABD1NTJ2_9LAMI</name>
<evidence type="ECO:0000256" key="6">
    <source>
        <dbReference type="ARBA" id="ARBA00023163"/>
    </source>
</evidence>
<dbReference type="PROSITE" id="PS00028">
    <property type="entry name" value="ZINC_FINGER_C2H2_1"/>
    <property type="match status" value="1"/>
</dbReference>
<proteinExistence type="predicted"/>
<keyword evidence="3 8" id="KW-0863">Zinc-finger</keyword>
<dbReference type="InterPro" id="IPR052426">
    <property type="entry name" value="Plant_dev_regulator"/>
</dbReference>
<dbReference type="InterPro" id="IPR013087">
    <property type="entry name" value="Znf_C2H2_type"/>
</dbReference>
<keyword evidence="7" id="KW-0539">Nucleus</keyword>
<dbReference type="GO" id="GO:0008270">
    <property type="term" value="F:zinc ion binding"/>
    <property type="evidence" value="ECO:0007669"/>
    <property type="project" value="UniProtKB-KW"/>
</dbReference>
<keyword evidence="12" id="KW-1185">Reference proteome</keyword>
<dbReference type="AlphaFoldDB" id="A0ABD1NTJ2"/>
<comment type="subcellular location">
    <subcellularLocation>
        <location evidence="1">Nucleus</location>
    </subcellularLocation>
</comment>
<comment type="caution">
    <text evidence="11">The sequence shown here is derived from an EMBL/GenBank/DDBJ whole genome shotgun (WGS) entry which is preliminary data.</text>
</comment>
<protein>
    <submittedName>
        <fullName evidence="11">Transcriptional regulator TAC1</fullName>
    </submittedName>
</protein>
<evidence type="ECO:0000256" key="5">
    <source>
        <dbReference type="ARBA" id="ARBA00023015"/>
    </source>
</evidence>
<feature type="region of interest" description="Disordered" evidence="9">
    <location>
        <begin position="1"/>
        <end position="25"/>
    </location>
</feature>
<feature type="compositionally biased region" description="Low complexity" evidence="9">
    <location>
        <begin position="9"/>
        <end position="21"/>
    </location>
</feature>
<evidence type="ECO:0000259" key="10">
    <source>
        <dbReference type="PROSITE" id="PS50157"/>
    </source>
</evidence>
<dbReference type="InterPro" id="IPR036236">
    <property type="entry name" value="Znf_C2H2_sf"/>
</dbReference>
<evidence type="ECO:0000256" key="4">
    <source>
        <dbReference type="ARBA" id="ARBA00022833"/>
    </source>
</evidence>
<dbReference type="Gene3D" id="3.30.160.60">
    <property type="entry name" value="Classic Zinc Finger"/>
    <property type="match status" value="1"/>
</dbReference>
<evidence type="ECO:0000256" key="1">
    <source>
        <dbReference type="ARBA" id="ARBA00004123"/>
    </source>
</evidence>
<evidence type="ECO:0000256" key="7">
    <source>
        <dbReference type="ARBA" id="ARBA00023242"/>
    </source>
</evidence>
<dbReference type="SUPFAM" id="SSF57667">
    <property type="entry name" value="beta-beta-alpha zinc fingers"/>
    <property type="match status" value="1"/>
</dbReference>
<dbReference type="EMBL" id="JBFOLK010000243">
    <property type="protein sequence ID" value="KAL2454935.1"/>
    <property type="molecule type" value="Genomic_DNA"/>
</dbReference>
<keyword evidence="6" id="KW-0804">Transcription</keyword>
<keyword evidence="2" id="KW-0479">Metal-binding</keyword>
<keyword evidence="5" id="KW-0805">Transcription regulation</keyword>
<dbReference type="PROSITE" id="PS50157">
    <property type="entry name" value="ZINC_FINGER_C2H2_2"/>
    <property type="match status" value="1"/>
</dbReference>
<dbReference type="Proteomes" id="UP001604336">
    <property type="component" value="Unassembled WGS sequence"/>
</dbReference>
<organism evidence="11 12">
    <name type="scientific">Abeliophyllum distichum</name>
    <dbReference type="NCBI Taxonomy" id="126358"/>
    <lineage>
        <taxon>Eukaryota</taxon>
        <taxon>Viridiplantae</taxon>
        <taxon>Streptophyta</taxon>
        <taxon>Embryophyta</taxon>
        <taxon>Tracheophyta</taxon>
        <taxon>Spermatophyta</taxon>
        <taxon>Magnoliopsida</taxon>
        <taxon>eudicotyledons</taxon>
        <taxon>Gunneridae</taxon>
        <taxon>Pentapetalae</taxon>
        <taxon>asterids</taxon>
        <taxon>lamiids</taxon>
        <taxon>Lamiales</taxon>
        <taxon>Oleaceae</taxon>
        <taxon>Forsythieae</taxon>
        <taxon>Abeliophyllum</taxon>
    </lineage>
</organism>
<dbReference type="GO" id="GO:0005634">
    <property type="term" value="C:nucleus"/>
    <property type="evidence" value="ECO:0007669"/>
    <property type="project" value="UniProtKB-SubCell"/>
</dbReference>
<gene>
    <name evidence="11" type="ORF">Adt_47566</name>
</gene>
<dbReference type="PANTHER" id="PTHR45801">
    <property type="entry name" value="OS07G0101800 PROTEIN"/>
    <property type="match status" value="1"/>
</dbReference>
<evidence type="ECO:0000313" key="12">
    <source>
        <dbReference type="Proteomes" id="UP001604336"/>
    </source>
</evidence>
<keyword evidence="4" id="KW-0862">Zinc</keyword>
<evidence type="ECO:0000256" key="8">
    <source>
        <dbReference type="PROSITE-ProRule" id="PRU00042"/>
    </source>
</evidence>
<reference evidence="12" key="1">
    <citation type="submission" date="2024-07" db="EMBL/GenBank/DDBJ databases">
        <title>Two chromosome-level genome assemblies of Korean endemic species Abeliophyllum distichum and Forsythia ovata (Oleaceae).</title>
        <authorList>
            <person name="Jang H."/>
        </authorList>
    </citation>
    <scope>NUCLEOTIDE SEQUENCE [LARGE SCALE GENOMIC DNA]</scope>
</reference>
<evidence type="ECO:0000256" key="2">
    <source>
        <dbReference type="ARBA" id="ARBA00022723"/>
    </source>
</evidence>